<evidence type="ECO:0000313" key="8">
    <source>
        <dbReference type="Proteomes" id="UP001363151"/>
    </source>
</evidence>
<keyword evidence="4" id="KW-0560">Oxidoreductase</keyword>
<evidence type="ECO:0000256" key="2">
    <source>
        <dbReference type="ARBA" id="ARBA00022723"/>
    </source>
</evidence>
<dbReference type="Gene3D" id="2.60.120.590">
    <property type="entry name" value="Alpha-ketoglutarate-dependent dioxygenase AlkB-like"/>
    <property type="match status" value="1"/>
</dbReference>
<evidence type="ECO:0000256" key="5">
    <source>
        <dbReference type="ARBA" id="ARBA00023004"/>
    </source>
</evidence>
<gene>
    <name evidence="7" type="primary">alkB</name>
    <name evidence="7" type="ORF">SO694_00008514</name>
</gene>
<evidence type="ECO:0000313" key="7">
    <source>
        <dbReference type="EMBL" id="KAK7254184.1"/>
    </source>
</evidence>
<dbReference type="SUPFAM" id="SSF51197">
    <property type="entry name" value="Clavaminate synthase-like"/>
    <property type="match status" value="1"/>
</dbReference>
<evidence type="ECO:0000259" key="6">
    <source>
        <dbReference type="PROSITE" id="PS51471"/>
    </source>
</evidence>
<evidence type="ECO:0000256" key="4">
    <source>
        <dbReference type="ARBA" id="ARBA00023002"/>
    </source>
</evidence>
<sequence>MPGVVLLKGVLDADAQLDVLRWCLAYGVDGKRWLDGDGLNAPRQGRGRSYDAVGRVDARAGPLCEALRRAARAADGRADRPGAVATHVLLLWYARLERGLGWHRDDGKWDGASLAPVVSLSLGCSCDFSLKANPSDAPVVARLDSGDAILFGGPARSVMHAVTNITPGTCPPALAAAALGRVETARGGEFRLNLTWRHAPEIAGLEAEERFHIFGGGTRQFLDAARDRGLEAARAEANERRRARRARRLERKGRIP</sequence>
<dbReference type="PROSITE" id="PS51471">
    <property type="entry name" value="FE2OG_OXY"/>
    <property type="match status" value="1"/>
</dbReference>
<name>A0ABR1GDK4_AURAN</name>
<dbReference type="Proteomes" id="UP001363151">
    <property type="component" value="Unassembled WGS sequence"/>
</dbReference>
<keyword evidence="8" id="KW-1185">Reference proteome</keyword>
<reference evidence="7 8" key="1">
    <citation type="submission" date="2024-03" db="EMBL/GenBank/DDBJ databases">
        <title>Aureococcus anophagefferens CCMP1851 and Kratosvirus quantuckense: Draft genome of a second virus-susceptible host strain in the model system.</title>
        <authorList>
            <person name="Chase E."/>
            <person name="Truchon A.R."/>
            <person name="Schepens W."/>
            <person name="Wilhelm S.W."/>
        </authorList>
    </citation>
    <scope>NUCLEOTIDE SEQUENCE [LARGE SCALE GENOMIC DNA]</scope>
    <source>
        <strain evidence="7 8">CCMP1851</strain>
    </source>
</reference>
<keyword evidence="3" id="KW-0223">Dioxygenase</keyword>
<comment type="caution">
    <text evidence="7">The sequence shown here is derived from an EMBL/GenBank/DDBJ whole genome shotgun (WGS) entry which is preliminary data.</text>
</comment>
<dbReference type="PANTHER" id="PTHR16557">
    <property type="entry name" value="ALKYLATED DNA REPAIR PROTEIN ALKB-RELATED"/>
    <property type="match status" value="1"/>
</dbReference>
<dbReference type="InterPro" id="IPR005123">
    <property type="entry name" value="Oxoglu/Fe-dep_dioxygenase_dom"/>
</dbReference>
<keyword evidence="5" id="KW-0408">Iron</keyword>
<evidence type="ECO:0000256" key="1">
    <source>
        <dbReference type="ARBA" id="ARBA00001954"/>
    </source>
</evidence>
<feature type="domain" description="Fe2OG dioxygenase" evidence="6">
    <location>
        <begin position="84"/>
        <end position="200"/>
    </location>
</feature>
<organism evidence="7 8">
    <name type="scientific">Aureococcus anophagefferens</name>
    <name type="common">Harmful bloom alga</name>
    <dbReference type="NCBI Taxonomy" id="44056"/>
    <lineage>
        <taxon>Eukaryota</taxon>
        <taxon>Sar</taxon>
        <taxon>Stramenopiles</taxon>
        <taxon>Ochrophyta</taxon>
        <taxon>Pelagophyceae</taxon>
        <taxon>Pelagomonadales</taxon>
        <taxon>Pelagomonadaceae</taxon>
        <taxon>Aureococcus</taxon>
    </lineage>
</organism>
<dbReference type="InterPro" id="IPR027450">
    <property type="entry name" value="AlkB-like"/>
</dbReference>
<protein>
    <submittedName>
        <fullName evidence="7">2OG-Fe(II) oxygenase superfamily protein</fullName>
    </submittedName>
</protein>
<dbReference type="PANTHER" id="PTHR16557:SF2">
    <property type="entry name" value="NUCLEIC ACID DIOXYGENASE ALKBH1"/>
    <property type="match status" value="1"/>
</dbReference>
<proteinExistence type="predicted"/>
<dbReference type="EMBL" id="JBBJCI010000032">
    <property type="protein sequence ID" value="KAK7254184.1"/>
    <property type="molecule type" value="Genomic_DNA"/>
</dbReference>
<dbReference type="Pfam" id="PF13532">
    <property type="entry name" value="2OG-FeII_Oxy_2"/>
    <property type="match status" value="1"/>
</dbReference>
<comment type="cofactor">
    <cofactor evidence="1">
        <name>Fe(2+)</name>
        <dbReference type="ChEBI" id="CHEBI:29033"/>
    </cofactor>
</comment>
<dbReference type="InterPro" id="IPR004574">
    <property type="entry name" value="Alkb"/>
</dbReference>
<evidence type="ECO:0000256" key="3">
    <source>
        <dbReference type="ARBA" id="ARBA00022964"/>
    </source>
</evidence>
<dbReference type="InterPro" id="IPR037151">
    <property type="entry name" value="AlkB-like_sf"/>
</dbReference>
<accession>A0ABR1GDK4</accession>
<keyword evidence="2" id="KW-0479">Metal-binding</keyword>